<dbReference type="EnsemblPlants" id="AVESA.00010b.r2.1CG0078070.1">
    <property type="protein sequence ID" value="AVESA.00010b.r2.1CG0078070.1.CDS"/>
    <property type="gene ID" value="AVESA.00010b.r2.1CG0078070"/>
</dbReference>
<sequence>MPRKRIIPDSIQEAVNELLPFLEDMSNNAYNAIYFDGWSGLGASEVLRAIAEEPSPSLLEKFNEIFHIDCSMWKSRRALQRTIAQELKLPRRMMDMFDMQDEEDDFKGIDEAHRAEIQDIGIAINQHLRDHIYLVVFHNGSDKFIDLNDFGIPQQHFDRWSTNFSKVLWTFRGRLRLNPEIREKVDNSHLCLYDEYSAYGWNYLLKKEAKQMVGYTDKLGAAVEECFLYLLSLNFQGGNFMNYNWATHASNYWVCDGIIQGGKDHEAWELAVALHQQIHIEDFSFNDPPSLIYEEDLKIPPKRWIFGRDNFDLHSESTSYFHAAATSNTYSPLRRLPINLFQQSGKLRVLKLCHCTFNFSSPPFHCCRNLRFLGLNDCKDQGDKELIKQDRPAMEFFKNLWVLDICYTDWELDLSLEIMQQMAENIREVHIDNGRFWHMSFAWRQLQKLRKLRVINPTCYWGMGGMDEFNVLPSLSTSNSLKTMVLNGCVGLEHVEGLPLSLESFTLDAGTRKDDYKDAKIRHISTSGCARLSEFKLHGSLPNLEKLDLSGTKLKTLDLRAKVVQVPCLKQVILLGCENLRAILWPEMGMPQLSLVCIDTRGGEVEWIKQGTIKVTEGYFQTYVAMMDMRFIQLLSNYKKFYENSNMASLNICISATSTDGQRSCNKDKMRPSTCGKIFGTRLQNSLISNPSCNTYTDVTIDNRTIYPEDINTMQFQELSCHVEIGEGISNTGVEKPEEINAILFMMNKTESLHVHDNSSITTVIPENMVSIPWKLEWRHLKRCHVVICPKMHTIFITNHTYFYELESLWVADLPMARSIWSDVRKLYSSPCWKLQSIHLHSCPRLAFFLTMSSFPNLETLHIVNCGDLKDVFHMEQYGLTEKFTEYREVRKEFPKLKHIYLHDLYKLQHICEAKMFAPHLETLKLRGCWGLRRIPALGQDNNGRRPIVDCEKDWWDKLEWDGLEVGHDPSLFQPRHSSYYKKPMPRVSVLR</sequence>
<reference evidence="1" key="1">
    <citation type="submission" date="2021-05" db="EMBL/GenBank/DDBJ databases">
        <authorList>
            <person name="Scholz U."/>
            <person name="Mascher M."/>
            <person name="Fiebig A."/>
        </authorList>
    </citation>
    <scope>NUCLEOTIDE SEQUENCE [LARGE SCALE GENOMIC DNA]</scope>
</reference>
<accession>A0ACD5TLE0</accession>
<evidence type="ECO:0000313" key="2">
    <source>
        <dbReference type="Proteomes" id="UP001732700"/>
    </source>
</evidence>
<reference evidence="1" key="2">
    <citation type="submission" date="2025-09" db="UniProtKB">
        <authorList>
            <consortium name="EnsemblPlants"/>
        </authorList>
    </citation>
    <scope>IDENTIFICATION</scope>
</reference>
<dbReference type="Proteomes" id="UP001732700">
    <property type="component" value="Chromosome 1C"/>
</dbReference>
<name>A0ACD5TLE0_AVESA</name>
<proteinExistence type="predicted"/>
<organism evidence="1 2">
    <name type="scientific">Avena sativa</name>
    <name type="common">Oat</name>
    <dbReference type="NCBI Taxonomy" id="4498"/>
    <lineage>
        <taxon>Eukaryota</taxon>
        <taxon>Viridiplantae</taxon>
        <taxon>Streptophyta</taxon>
        <taxon>Embryophyta</taxon>
        <taxon>Tracheophyta</taxon>
        <taxon>Spermatophyta</taxon>
        <taxon>Magnoliopsida</taxon>
        <taxon>Liliopsida</taxon>
        <taxon>Poales</taxon>
        <taxon>Poaceae</taxon>
        <taxon>BOP clade</taxon>
        <taxon>Pooideae</taxon>
        <taxon>Poodae</taxon>
        <taxon>Poeae</taxon>
        <taxon>Poeae Chloroplast Group 1 (Aveneae type)</taxon>
        <taxon>Aveninae</taxon>
        <taxon>Avena</taxon>
    </lineage>
</organism>
<evidence type="ECO:0000313" key="1">
    <source>
        <dbReference type="EnsemblPlants" id="AVESA.00010b.r2.1CG0078070.1.CDS"/>
    </source>
</evidence>
<keyword evidence="2" id="KW-1185">Reference proteome</keyword>
<protein>
    <submittedName>
        <fullName evidence="1">Uncharacterized protein</fullName>
    </submittedName>
</protein>